<accession>A0A8S1WWI4</accession>
<keyword evidence="2" id="KW-1185">Reference proteome</keyword>
<evidence type="ECO:0000313" key="2">
    <source>
        <dbReference type="Proteomes" id="UP000689195"/>
    </source>
</evidence>
<organism evidence="1 2">
    <name type="scientific">Paramecium pentaurelia</name>
    <dbReference type="NCBI Taxonomy" id="43138"/>
    <lineage>
        <taxon>Eukaryota</taxon>
        <taxon>Sar</taxon>
        <taxon>Alveolata</taxon>
        <taxon>Ciliophora</taxon>
        <taxon>Intramacronucleata</taxon>
        <taxon>Oligohymenophorea</taxon>
        <taxon>Peniculida</taxon>
        <taxon>Parameciidae</taxon>
        <taxon>Paramecium</taxon>
    </lineage>
</organism>
<evidence type="ECO:0000313" key="1">
    <source>
        <dbReference type="EMBL" id="CAD8194384.1"/>
    </source>
</evidence>
<dbReference type="EMBL" id="CAJJDO010000106">
    <property type="protein sequence ID" value="CAD8194384.1"/>
    <property type="molecule type" value="Genomic_DNA"/>
</dbReference>
<protein>
    <submittedName>
        <fullName evidence="1">Uncharacterized protein</fullName>
    </submittedName>
</protein>
<dbReference type="AlphaFoldDB" id="A0A8S1WWI4"/>
<name>A0A8S1WWI4_9CILI</name>
<gene>
    <name evidence="1" type="ORF">PPENT_87.1.T1060167</name>
</gene>
<sequence>MNSKSTNINKGNYLQNIRNMGQLNKVLKKGIVKVDENWKKIKSNQGVLLGGSNFLNKIYLDESKKLLTMAQNILFKNQEFLIFKHIYITQNKNLKGVIYKLVEIRIQLKIIILMLKSKGRAWKSNTLVLLHWLYQLLIEGNLSECAFNYVIKRMKAQLNENKQKILKENIQNINDDIEVKSVIRLDSIFKQIFLYSNLDLKYTGLQYNQLIQGIILSQQIQNELTYQWCNIDNNIMTCPSVYIGSIIMYINP</sequence>
<proteinExistence type="predicted"/>
<dbReference type="OrthoDB" id="1298661at2759"/>
<dbReference type="Proteomes" id="UP000689195">
    <property type="component" value="Unassembled WGS sequence"/>
</dbReference>
<reference evidence="1" key="1">
    <citation type="submission" date="2021-01" db="EMBL/GenBank/DDBJ databases">
        <authorList>
            <consortium name="Genoscope - CEA"/>
            <person name="William W."/>
        </authorList>
    </citation>
    <scope>NUCLEOTIDE SEQUENCE</scope>
</reference>
<comment type="caution">
    <text evidence="1">The sequence shown here is derived from an EMBL/GenBank/DDBJ whole genome shotgun (WGS) entry which is preliminary data.</text>
</comment>